<organism evidence="6 7">
    <name type="scientific">Prunus armeniaca</name>
    <name type="common">Apricot</name>
    <name type="synonym">Armeniaca vulgaris</name>
    <dbReference type="NCBI Taxonomy" id="36596"/>
    <lineage>
        <taxon>Eukaryota</taxon>
        <taxon>Viridiplantae</taxon>
        <taxon>Streptophyta</taxon>
        <taxon>Embryophyta</taxon>
        <taxon>Tracheophyta</taxon>
        <taxon>Spermatophyta</taxon>
        <taxon>Magnoliopsida</taxon>
        <taxon>eudicotyledons</taxon>
        <taxon>Gunneridae</taxon>
        <taxon>Pentapetalae</taxon>
        <taxon>rosids</taxon>
        <taxon>fabids</taxon>
        <taxon>Rosales</taxon>
        <taxon>Rosaceae</taxon>
        <taxon>Amygdaloideae</taxon>
        <taxon>Amygdaleae</taxon>
        <taxon>Prunus</taxon>
    </lineage>
</organism>
<dbReference type="PANTHER" id="PTHR21327">
    <property type="entry name" value="GTP CYCLOHYDROLASE II-RELATED"/>
    <property type="match status" value="1"/>
</dbReference>
<dbReference type="GO" id="GO:0046872">
    <property type="term" value="F:metal ion binding"/>
    <property type="evidence" value="ECO:0007669"/>
    <property type="project" value="UniProtKB-KW"/>
</dbReference>
<proteinExistence type="inferred from homology"/>
<dbReference type="UniPathway" id="UPA00275"/>
<evidence type="ECO:0000256" key="5">
    <source>
        <dbReference type="ARBA" id="ARBA00022723"/>
    </source>
</evidence>
<dbReference type="EC" id="4.1.99.12" evidence="3"/>
<evidence type="ECO:0000256" key="1">
    <source>
        <dbReference type="ARBA" id="ARBA00004904"/>
    </source>
</evidence>
<dbReference type="Proteomes" id="UP000507245">
    <property type="component" value="Unassembled WGS sequence"/>
</dbReference>
<dbReference type="EMBL" id="CAEKKB010000006">
    <property type="protein sequence ID" value="CAB4314217.1"/>
    <property type="molecule type" value="Genomic_DNA"/>
</dbReference>
<comment type="pathway">
    <text evidence="1">Cofactor biosynthesis; riboflavin biosynthesis; 2-hydroxy-3-oxobutyl phosphate from D-ribulose 5-phosphate: step 1/1.</text>
</comment>
<dbReference type="Gene3D" id="3.90.870.10">
    <property type="entry name" value="DHBP synthase"/>
    <property type="match status" value="1"/>
</dbReference>
<dbReference type="PANTHER" id="PTHR21327:SF18">
    <property type="entry name" value="3,4-DIHYDROXY-2-BUTANONE 4-PHOSPHATE SYNTHASE"/>
    <property type="match status" value="1"/>
</dbReference>
<evidence type="ECO:0000256" key="2">
    <source>
        <dbReference type="ARBA" id="ARBA00008976"/>
    </source>
</evidence>
<dbReference type="InterPro" id="IPR017945">
    <property type="entry name" value="DHBP_synth_RibB-like_a/b_dom"/>
</dbReference>
<protein>
    <recommendedName>
        <fullName evidence="3">3,4-dihydroxy-2-butanone-4-phosphate synthase</fullName>
        <ecNumber evidence="3">4.1.99.12</ecNumber>
    </recommendedName>
</protein>
<sequence>MVYIVGLHLRQMGAYMICHAKLDLELRFSFKGSNKTRALLGEDDLLSYSNGNITADTFVNSQAAKPTGIEIQPDALGFGTLAAETTPIISGFSSENDENDLDHPVEGFSSIPEAIEDIRQGKMVIVVDDEDRENEGDLIMAASLATPEAMAFIVKHGTGIVCVSMKGEDLERLQLPLMVTQKENEEKLSTSVHCLSGLLFLVILHFGRVMLCNCIQDAKHGTTTGVSARDRAVTVLALASRNSKPKDFNRPGHIFPLKYRREEF</sequence>
<dbReference type="Pfam" id="PF00926">
    <property type="entry name" value="DHBP_synthase"/>
    <property type="match status" value="1"/>
</dbReference>
<dbReference type="GO" id="GO:0009507">
    <property type="term" value="C:chloroplast"/>
    <property type="evidence" value="ECO:0007669"/>
    <property type="project" value="TreeGrafter"/>
</dbReference>
<keyword evidence="7" id="KW-1185">Reference proteome</keyword>
<evidence type="ECO:0000313" key="6">
    <source>
        <dbReference type="EMBL" id="CAB4314217.1"/>
    </source>
</evidence>
<keyword evidence="4" id="KW-0686">Riboflavin biosynthesis</keyword>
<dbReference type="OrthoDB" id="60371at2759"/>
<comment type="similarity">
    <text evidence="2">In the C-terminal section; belongs to the GTP cyclohydrolase II family.</text>
</comment>
<accession>A0A6J5XP75</accession>
<name>A0A6J5XP75_PRUAR</name>
<evidence type="ECO:0000313" key="7">
    <source>
        <dbReference type="Proteomes" id="UP000507245"/>
    </source>
</evidence>
<dbReference type="SUPFAM" id="SSF55821">
    <property type="entry name" value="YrdC/RibB"/>
    <property type="match status" value="1"/>
</dbReference>
<evidence type="ECO:0000256" key="3">
    <source>
        <dbReference type="ARBA" id="ARBA00012153"/>
    </source>
</evidence>
<dbReference type="AlphaFoldDB" id="A0A6J5XP75"/>
<keyword evidence="5" id="KW-0479">Metal-binding</keyword>
<dbReference type="InterPro" id="IPR000422">
    <property type="entry name" value="DHBP_synthase_RibB"/>
</dbReference>
<gene>
    <name evidence="6" type="ORF">ORAREDHAP_LOCUS38495</name>
</gene>
<dbReference type="GO" id="GO:0009231">
    <property type="term" value="P:riboflavin biosynthetic process"/>
    <property type="evidence" value="ECO:0007669"/>
    <property type="project" value="UniProtKB-UniPathway"/>
</dbReference>
<evidence type="ECO:0000256" key="4">
    <source>
        <dbReference type="ARBA" id="ARBA00022619"/>
    </source>
</evidence>
<reference evidence="7" key="1">
    <citation type="journal article" date="2020" name="Genome Biol.">
        <title>Gamete binning: chromosome-level and haplotype-resolved genome assembly enabled by high-throughput single-cell sequencing of gamete genomes.</title>
        <authorList>
            <person name="Campoy J.A."/>
            <person name="Sun H."/>
            <person name="Goel M."/>
            <person name="Jiao W.-B."/>
            <person name="Folz-Donahue K."/>
            <person name="Wang N."/>
            <person name="Rubio M."/>
            <person name="Liu C."/>
            <person name="Kukat C."/>
            <person name="Ruiz D."/>
            <person name="Huettel B."/>
            <person name="Schneeberger K."/>
        </authorList>
    </citation>
    <scope>NUCLEOTIDE SEQUENCE [LARGE SCALE GENOMIC DNA]</scope>
    <source>
        <strain evidence="7">cv. Rojo Pasion</strain>
    </source>
</reference>
<dbReference type="GO" id="GO:0008686">
    <property type="term" value="F:3,4-dihydroxy-2-butanone-4-phosphate synthase activity"/>
    <property type="evidence" value="ECO:0007669"/>
    <property type="project" value="UniProtKB-EC"/>
</dbReference>